<evidence type="ECO:0000313" key="3">
    <source>
        <dbReference type="Proteomes" id="UP000203066"/>
    </source>
</evidence>
<evidence type="ECO:0000313" key="2">
    <source>
        <dbReference type="EMBL" id="AQQ79952.1"/>
    </source>
</evidence>
<keyword evidence="1" id="KW-0472">Membrane</keyword>
<name>A0A1S5YD30_9VIRU</name>
<gene>
    <name evidence="2" type="ORF">LbFV_ORF32</name>
</gene>
<keyword evidence="1" id="KW-1133">Transmembrane helix</keyword>
<dbReference type="Proteomes" id="UP000203066">
    <property type="component" value="Segment"/>
</dbReference>
<sequence length="561" mass="66608">MSLNLIIMIFFYILLIIYYIFLNYNLKKIQYREEDVKTISSFTFYKKKDKIEYKLNKCNINSIYYSFSNYDNDGNTCININENIIFTDSTNKKRIIFKNNKNEGYVINKSQIINSEYRCFENTIKQYSLRFHSFNNNNLLFSIFCVCRDYMRKSIQNLNECTEYQPFKIMDRYRDTTTSFTLENITNNNNPLYDENKIKINVGTVINPCKYDRFHDEFITDNSDVFLASYNNISFCVSKSPHYVTLQYTDDYLFNNGGILPNGVIRISENKYNNDVKYPFMMESNLYHSASNSFLNLYGYKLNKLLLDKKIQNLLNYNLFTHPKYPFQIPADEVSSIDNIIIYNAHSISENVYDIFNLNNMPKSIPLIFNNSENLIIGFCPFLNFGKDMMRINCSTNDDSYFYETSSLIYQKNENNLSDNTRSIFWTGILCFDIINSNNNITVITYPLIFDMFNFDLHEKYRNYVKLIENNFIYKEDKKKKMYVFLEKEDVSIKDTLKDMSKKIIGLQNNKIGSEIIQLLKINIKNIDNYLDRNLQNELVAKENIFPLPGFLFDLYFKNTD</sequence>
<keyword evidence="3" id="KW-1185">Reference proteome</keyword>
<organism evidence="2 3">
    <name type="scientific">Leptopilina boulardi filamentous virus</name>
    <dbReference type="NCBI Taxonomy" id="552509"/>
    <lineage>
        <taxon>Viruses</taxon>
        <taxon>Viruses incertae sedis</taxon>
        <taxon>Naldaviricetes</taxon>
        <taxon>Lefavirales</taxon>
        <taxon>Filamentoviridae</taxon>
        <taxon>Alphafilamentovirus</taxon>
        <taxon>Alphafilamentovirus leboulardi</taxon>
    </lineage>
</organism>
<dbReference type="KEGG" id="vg:31050509"/>
<protein>
    <submittedName>
        <fullName evidence="2">Uncharacterized protein</fullName>
    </submittedName>
</protein>
<evidence type="ECO:0000256" key="1">
    <source>
        <dbReference type="SAM" id="Phobius"/>
    </source>
</evidence>
<keyword evidence="1" id="KW-0812">Transmembrane</keyword>
<reference evidence="2 3" key="1">
    <citation type="journal article" date="2016" name="Genome Biol. Evol.">
        <title>Genome Sequencing of the Behavior Manipulating Virus LbFV Reveals a Possible New Virus Family.</title>
        <authorList>
            <person name="Lepetit D."/>
            <person name="Gillet B."/>
            <person name="Hughes S."/>
            <person name="Kraaijeveld K."/>
            <person name="Varaldi J."/>
        </authorList>
    </citation>
    <scope>NUCLEOTIDE SEQUENCE [LARGE SCALE GENOMIC DNA]</scope>
    <source>
        <strain evidence="2">Valence Gotheron</strain>
    </source>
</reference>
<feature type="transmembrane region" description="Helical" evidence="1">
    <location>
        <begin position="6"/>
        <end position="24"/>
    </location>
</feature>
<dbReference type="RefSeq" id="YP_009345636.1">
    <property type="nucleotide sequence ID" value="NC_033778.1"/>
</dbReference>
<dbReference type="EMBL" id="KY009685">
    <property type="protein sequence ID" value="AQQ79952.1"/>
    <property type="molecule type" value="Genomic_DNA"/>
</dbReference>
<dbReference type="GeneID" id="31050509"/>
<proteinExistence type="predicted"/>
<accession>A0A1S5YD30</accession>